<dbReference type="PANTHER" id="PTHR12673:SF159">
    <property type="entry name" value="LD03170P"/>
    <property type="match status" value="1"/>
</dbReference>
<reference evidence="4" key="1">
    <citation type="submission" date="2021-01" db="EMBL/GenBank/DDBJ databases">
        <authorList>
            <person name="Corre E."/>
            <person name="Pelletier E."/>
            <person name="Niang G."/>
            <person name="Scheremetjew M."/>
            <person name="Finn R."/>
            <person name="Kale V."/>
            <person name="Holt S."/>
            <person name="Cochrane G."/>
            <person name="Meng A."/>
            <person name="Brown T."/>
            <person name="Cohen L."/>
        </authorList>
    </citation>
    <scope>NUCLEOTIDE SEQUENCE</scope>
    <source>
        <strain evidence="4">CCMP2058</strain>
    </source>
</reference>
<dbReference type="Pfam" id="PF00621">
    <property type="entry name" value="RhoGEF"/>
    <property type="match status" value="1"/>
</dbReference>
<evidence type="ECO:0000313" key="4">
    <source>
        <dbReference type="EMBL" id="CAD8464236.1"/>
    </source>
</evidence>
<dbReference type="EMBL" id="HBEM01033977">
    <property type="protein sequence ID" value="CAD8464235.1"/>
    <property type="molecule type" value="Transcribed_RNA"/>
</dbReference>
<sequence length="598" mass="66922">MIFEIFVMAAAMVVVTNKDAREVTLGAILITLDLLVMALSLIFGPPKDTSGRPPVLPPRPIVSRKTKPTLPAKRPPTRPSRKSSKPKIPSSPPPSRPEMPKKENLAVPQVPVPPRPSKDKEAGIRAGQITKTTSETANKESQAKVASPTDEKSKAQKKIEKLKKKRENAELEMVDCEKSYIESLETLLKVYQEPMKLQRKTLGLEEKNLTVICSPMLQMIITLHTTILEEFKKHGGRKCGEVLNEKAPYFKMYTQYLNGYDAAIDAITENRRKNRKFEKFLSKQRKGDVREKRKWKYMDIASYLIMPVQRIPRYELLLKEIIKNTPEGDPELPSLNKALVMVREAAQHNNASMKSYQDVQKIVQIQSMLMGELREKIIQPHRVLCATMEGDVTMLSEKEAKEMASESCYPSMSSATHSKSETVPTILTSRSPRNLTRVGSSRSMTSPRVAETGGSPRLLGLRKKGERTNLFSRRKSSGSNPASWTDFRTAMEEKVNRFKALKMVEEACDIFVFSDLLVWVAKDSSVTNRQGYLELDEGVEVKDMVTEKDGASITACLVASLAANMRILFPSIKKLNAFSVALTTAIKHVGSMSGPISP</sequence>
<dbReference type="InterPro" id="IPR000219">
    <property type="entry name" value="DH_dom"/>
</dbReference>
<feature type="compositionally biased region" description="Basic residues" evidence="1">
    <location>
        <begin position="75"/>
        <end position="85"/>
    </location>
</feature>
<dbReference type="PANTHER" id="PTHR12673">
    <property type="entry name" value="FACIOGENITAL DYSPLASIA PROTEIN"/>
    <property type="match status" value="1"/>
</dbReference>
<dbReference type="GO" id="GO:0005085">
    <property type="term" value="F:guanyl-nucleotide exchange factor activity"/>
    <property type="evidence" value="ECO:0007669"/>
    <property type="project" value="InterPro"/>
</dbReference>
<evidence type="ECO:0000259" key="2">
    <source>
        <dbReference type="PROSITE" id="PS50010"/>
    </source>
</evidence>
<gene>
    <name evidence="3" type="ORF">LAMO00422_LOCUS23201</name>
    <name evidence="4" type="ORF">LAMO00422_LOCUS23202</name>
</gene>
<evidence type="ECO:0000256" key="1">
    <source>
        <dbReference type="SAM" id="MobiDB-lite"/>
    </source>
</evidence>
<feature type="compositionally biased region" description="Polar residues" evidence="1">
    <location>
        <begin position="433"/>
        <end position="446"/>
    </location>
</feature>
<dbReference type="InterPro" id="IPR035899">
    <property type="entry name" value="DBL_dom_sf"/>
</dbReference>
<dbReference type="SMART" id="SM00325">
    <property type="entry name" value="RhoGEF"/>
    <property type="match status" value="1"/>
</dbReference>
<feature type="region of interest" description="Disordered" evidence="1">
    <location>
        <begin position="433"/>
        <end position="459"/>
    </location>
</feature>
<accession>A0A6T6Z543</accession>
<dbReference type="PROSITE" id="PS50010">
    <property type="entry name" value="DH_2"/>
    <property type="match status" value="1"/>
</dbReference>
<dbReference type="InterPro" id="IPR051092">
    <property type="entry name" value="FYVE_RhoGEF_PH"/>
</dbReference>
<feature type="region of interest" description="Disordered" evidence="1">
    <location>
        <begin position="46"/>
        <end position="156"/>
    </location>
</feature>
<proteinExistence type="predicted"/>
<name>A0A6T6Z543_9EUKA</name>
<dbReference type="SUPFAM" id="SSF48065">
    <property type="entry name" value="DBL homology domain (DH-domain)"/>
    <property type="match status" value="1"/>
</dbReference>
<dbReference type="CDD" id="cd00160">
    <property type="entry name" value="RhoGEF"/>
    <property type="match status" value="1"/>
</dbReference>
<protein>
    <recommendedName>
        <fullName evidence="2">DH domain-containing protein</fullName>
    </recommendedName>
</protein>
<dbReference type="AlphaFoldDB" id="A0A6T6Z543"/>
<feature type="domain" description="DH" evidence="2">
    <location>
        <begin position="165"/>
        <end position="352"/>
    </location>
</feature>
<dbReference type="GO" id="GO:0005737">
    <property type="term" value="C:cytoplasm"/>
    <property type="evidence" value="ECO:0007669"/>
    <property type="project" value="TreeGrafter"/>
</dbReference>
<evidence type="ECO:0000313" key="3">
    <source>
        <dbReference type="EMBL" id="CAD8464235.1"/>
    </source>
</evidence>
<dbReference type="Gene3D" id="1.20.900.10">
    <property type="entry name" value="Dbl homology (DH) domain"/>
    <property type="match status" value="1"/>
</dbReference>
<organism evidence="4">
    <name type="scientific">Amorphochlora amoebiformis</name>
    <dbReference type="NCBI Taxonomy" id="1561963"/>
    <lineage>
        <taxon>Eukaryota</taxon>
        <taxon>Sar</taxon>
        <taxon>Rhizaria</taxon>
        <taxon>Cercozoa</taxon>
        <taxon>Chlorarachniophyceae</taxon>
        <taxon>Amorphochlora</taxon>
    </lineage>
</organism>
<dbReference type="EMBL" id="HBEM01033978">
    <property type="protein sequence ID" value="CAD8464236.1"/>
    <property type="molecule type" value="Transcribed_RNA"/>
</dbReference>